<dbReference type="GO" id="GO:0000977">
    <property type="term" value="F:RNA polymerase II transcription regulatory region sequence-specific DNA binding"/>
    <property type="evidence" value="ECO:0007669"/>
    <property type="project" value="TreeGrafter"/>
</dbReference>
<keyword evidence="9" id="KW-1185">Reference proteome</keyword>
<feature type="region of interest" description="Disordered" evidence="6">
    <location>
        <begin position="334"/>
        <end position="397"/>
    </location>
</feature>
<dbReference type="Proteomes" id="UP001370758">
    <property type="component" value="Unassembled WGS sequence"/>
</dbReference>
<keyword evidence="2" id="KW-0677">Repeat</keyword>
<dbReference type="InterPro" id="IPR013087">
    <property type="entry name" value="Znf_C2H2_type"/>
</dbReference>
<reference evidence="8 9" key="1">
    <citation type="submission" date="2023-08" db="EMBL/GenBank/DDBJ databases">
        <authorList>
            <person name="Palmer J.M."/>
        </authorList>
    </citation>
    <scope>NUCLEOTIDE SEQUENCE [LARGE SCALE GENOMIC DNA]</scope>
    <source>
        <strain evidence="8 9">TWF481</strain>
    </source>
</reference>
<feature type="compositionally biased region" description="Polar residues" evidence="6">
    <location>
        <begin position="381"/>
        <end position="397"/>
    </location>
</feature>
<evidence type="ECO:0000313" key="9">
    <source>
        <dbReference type="Proteomes" id="UP001370758"/>
    </source>
</evidence>
<keyword evidence="4" id="KW-0862">Zinc</keyword>
<accession>A0AAV9WB62</accession>
<evidence type="ECO:0000313" key="8">
    <source>
        <dbReference type="EMBL" id="KAK6505134.1"/>
    </source>
</evidence>
<dbReference type="PROSITE" id="PS50157">
    <property type="entry name" value="ZINC_FINGER_C2H2_2"/>
    <property type="match status" value="1"/>
</dbReference>
<dbReference type="GO" id="GO:0008270">
    <property type="term" value="F:zinc ion binding"/>
    <property type="evidence" value="ECO:0007669"/>
    <property type="project" value="UniProtKB-KW"/>
</dbReference>
<evidence type="ECO:0000256" key="5">
    <source>
        <dbReference type="PROSITE-ProRule" id="PRU00042"/>
    </source>
</evidence>
<dbReference type="Gene3D" id="3.30.160.60">
    <property type="entry name" value="Classic Zinc Finger"/>
    <property type="match status" value="2"/>
</dbReference>
<organism evidence="8 9">
    <name type="scientific">Arthrobotrys musiformis</name>
    <dbReference type="NCBI Taxonomy" id="47236"/>
    <lineage>
        <taxon>Eukaryota</taxon>
        <taxon>Fungi</taxon>
        <taxon>Dikarya</taxon>
        <taxon>Ascomycota</taxon>
        <taxon>Pezizomycotina</taxon>
        <taxon>Orbiliomycetes</taxon>
        <taxon>Orbiliales</taxon>
        <taxon>Orbiliaceae</taxon>
        <taxon>Arthrobotrys</taxon>
    </lineage>
</organism>
<keyword evidence="3 5" id="KW-0863">Zinc-finger</keyword>
<dbReference type="PANTHER" id="PTHR24379:SF127">
    <property type="entry name" value="BLOODY FINGERS-RELATED"/>
    <property type="match status" value="1"/>
</dbReference>
<name>A0AAV9WB62_9PEZI</name>
<dbReference type="GO" id="GO:0005634">
    <property type="term" value="C:nucleus"/>
    <property type="evidence" value="ECO:0007669"/>
    <property type="project" value="TreeGrafter"/>
</dbReference>
<evidence type="ECO:0000256" key="2">
    <source>
        <dbReference type="ARBA" id="ARBA00022737"/>
    </source>
</evidence>
<proteinExistence type="predicted"/>
<dbReference type="EMBL" id="JAVHJL010000004">
    <property type="protein sequence ID" value="KAK6505134.1"/>
    <property type="molecule type" value="Genomic_DNA"/>
</dbReference>
<protein>
    <recommendedName>
        <fullName evidence="7">C2H2-type domain-containing protein</fullName>
    </recommendedName>
</protein>
<dbReference type="GO" id="GO:0000981">
    <property type="term" value="F:DNA-binding transcription factor activity, RNA polymerase II-specific"/>
    <property type="evidence" value="ECO:0007669"/>
    <property type="project" value="TreeGrafter"/>
</dbReference>
<gene>
    <name evidence="8" type="ORF">TWF481_007055</name>
</gene>
<dbReference type="PANTHER" id="PTHR24379">
    <property type="entry name" value="KRAB AND ZINC FINGER DOMAIN-CONTAINING"/>
    <property type="match status" value="1"/>
</dbReference>
<evidence type="ECO:0000259" key="7">
    <source>
        <dbReference type="PROSITE" id="PS50157"/>
    </source>
</evidence>
<dbReference type="PROSITE" id="PS00028">
    <property type="entry name" value="ZINC_FINGER_C2H2_1"/>
    <property type="match status" value="2"/>
</dbReference>
<comment type="caution">
    <text evidence="8">The sequence shown here is derived from an EMBL/GenBank/DDBJ whole genome shotgun (WGS) entry which is preliminary data.</text>
</comment>
<evidence type="ECO:0000256" key="4">
    <source>
        <dbReference type="ARBA" id="ARBA00022833"/>
    </source>
</evidence>
<dbReference type="AlphaFoldDB" id="A0AAV9WB62"/>
<dbReference type="SMART" id="SM00355">
    <property type="entry name" value="ZnF_C2H2"/>
    <property type="match status" value="6"/>
</dbReference>
<feature type="domain" description="C2H2-type" evidence="7">
    <location>
        <begin position="231"/>
        <end position="262"/>
    </location>
</feature>
<evidence type="ECO:0000256" key="3">
    <source>
        <dbReference type="ARBA" id="ARBA00022771"/>
    </source>
</evidence>
<feature type="region of interest" description="Disordered" evidence="6">
    <location>
        <begin position="446"/>
        <end position="488"/>
    </location>
</feature>
<feature type="compositionally biased region" description="Polar residues" evidence="6">
    <location>
        <begin position="336"/>
        <end position="356"/>
    </location>
</feature>
<evidence type="ECO:0000256" key="6">
    <source>
        <dbReference type="SAM" id="MobiDB-lite"/>
    </source>
</evidence>
<sequence length="488" mass="54219">MAPYHNFDDSDDDSDDGLVTLVTRQVPGPQEEEDYPCEQCPEFRRPVFKSHAELVKHKTQAEHPYCKKCDQDFPSRDALEIHVLKSNRHITCFVCIKEFRSESGLQYHTQQCHQSLTGALCPQCHENFNTQAGLLQHIEGNLCPGGLHRVEIYTAIEDHQHRTNQELRIRNGNDADQGTDPESGEYNPAIELVNSFSHFKIFDQKGAAGTRPENAKIEVDTNWWDPERRHYKCPFPRCGKKFKGTDPFYRHLNSDAHIAKNFCCPGCKNRFASSSAMLQHVESRRCRLIQTGDFDRVKGSLILPTDQSRLTQSLATMSYRSEALSTVSVASDAGDNLSTVGTRTKASASDTLSTVGNRPGARYSVRNGKKPAAGNGPGRVGNNNHPSSTAGGSEALSTVGTNRNQFAENQLQQLRHAWADDSDGGVPVDDFKIVFKGRGKAKARYSPTKSSVAVNKRNAPENLKPGDNMEYTFNNDSDEEEGTLSTVV</sequence>
<evidence type="ECO:0000256" key="1">
    <source>
        <dbReference type="ARBA" id="ARBA00022723"/>
    </source>
</evidence>
<keyword evidence="1" id="KW-0479">Metal-binding</keyword>